<evidence type="ECO:0000256" key="2">
    <source>
        <dbReference type="SAM" id="Phobius"/>
    </source>
</evidence>
<keyword evidence="2" id="KW-0812">Transmembrane</keyword>
<feature type="transmembrane region" description="Helical" evidence="2">
    <location>
        <begin position="48"/>
        <end position="69"/>
    </location>
</feature>
<name>A0A9W8TZE8_9AGAR</name>
<organism evidence="3 4">
    <name type="scientific">Lentinula detonsa</name>
    <dbReference type="NCBI Taxonomy" id="2804962"/>
    <lineage>
        <taxon>Eukaryota</taxon>
        <taxon>Fungi</taxon>
        <taxon>Dikarya</taxon>
        <taxon>Basidiomycota</taxon>
        <taxon>Agaricomycotina</taxon>
        <taxon>Agaricomycetes</taxon>
        <taxon>Agaricomycetidae</taxon>
        <taxon>Agaricales</taxon>
        <taxon>Marasmiineae</taxon>
        <taxon>Omphalotaceae</taxon>
        <taxon>Lentinula</taxon>
    </lineage>
</organism>
<evidence type="ECO:0000256" key="1">
    <source>
        <dbReference type="SAM" id="MobiDB-lite"/>
    </source>
</evidence>
<dbReference type="AlphaFoldDB" id="A0A9W8TZE8"/>
<keyword evidence="2" id="KW-1133">Transmembrane helix</keyword>
<feature type="transmembrane region" description="Helical" evidence="2">
    <location>
        <begin position="89"/>
        <end position="109"/>
    </location>
</feature>
<accession>A0A9W8TZE8</accession>
<evidence type="ECO:0008006" key="5">
    <source>
        <dbReference type="Google" id="ProtNLM"/>
    </source>
</evidence>
<evidence type="ECO:0000313" key="4">
    <source>
        <dbReference type="Proteomes" id="UP001142393"/>
    </source>
</evidence>
<evidence type="ECO:0000313" key="3">
    <source>
        <dbReference type="EMBL" id="KAJ3746615.1"/>
    </source>
</evidence>
<feature type="region of interest" description="Disordered" evidence="1">
    <location>
        <begin position="279"/>
        <end position="321"/>
    </location>
</feature>
<feature type="transmembrane region" description="Helical" evidence="2">
    <location>
        <begin position="121"/>
        <end position="145"/>
    </location>
</feature>
<feature type="transmembrane region" description="Helical" evidence="2">
    <location>
        <begin position="203"/>
        <end position="225"/>
    </location>
</feature>
<keyword evidence="4" id="KW-1185">Reference proteome</keyword>
<sequence length="380" mass="42270">MVASRRIPPPPLHLEDDNTRYGRQLLEARVVEKDSFFAQVYETDWRKLMIIVASINLIRYLFSALLIGFSFKELEQIDDALHSRKRTAIFATVGLMYVSAGLVEIFGIVSTMMRRLRLIRIYVHLAFGSALAVTGTGVLVAFAYFEFAEDVVKQCVSIANTGKIVVKLLYQRNTDKLSDPSFSSEEAQRQCFNAWSSESSSQILYVFTFYFLPSAFTCLLVYTYYRQCTDPYHPATMCSQMAAGSGRHPYVRVPAADGYVSPYFSPLYLNVVVPQQRSTGANSGNGRAIADSRSSAGYTNRRRSAVATNSTSGRRSARRARVNWFSKPRNYSKVSLNSSTLSASGLTPGPPSFNGGHLGYAYEMPYGQALNSAISEAKYA</sequence>
<comment type="caution">
    <text evidence="3">The sequence shown here is derived from an EMBL/GenBank/DDBJ whole genome shotgun (WGS) entry which is preliminary data.</text>
</comment>
<protein>
    <recommendedName>
        <fullName evidence="5">Transmembrane protein</fullName>
    </recommendedName>
</protein>
<dbReference type="EMBL" id="JANVFU010000004">
    <property type="protein sequence ID" value="KAJ3746615.1"/>
    <property type="molecule type" value="Genomic_DNA"/>
</dbReference>
<reference evidence="3 4" key="1">
    <citation type="journal article" date="2023" name="Proc. Natl. Acad. Sci. U.S.A.">
        <title>A global phylogenomic analysis of the shiitake genus Lentinula.</title>
        <authorList>
            <person name="Sierra-Patev S."/>
            <person name="Min B."/>
            <person name="Naranjo-Ortiz M."/>
            <person name="Looney B."/>
            <person name="Konkel Z."/>
            <person name="Slot J.C."/>
            <person name="Sakamoto Y."/>
            <person name="Steenwyk J.L."/>
            <person name="Rokas A."/>
            <person name="Carro J."/>
            <person name="Camarero S."/>
            <person name="Ferreira P."/>
            <person name="Molpeceres G."/>
            <person name="Ruiz-Duenas F.J."/>
            <person name="Serrano A."/>
            <person name="Henrissat B."/>
            <person name="Drula E."/>
            <person name="Hughes K.W."/>
            <person name="Mata J.L."/>
            <person name="Ishikawa N.K."/>
            <person name="Vargas-Isla R."/>
            <person name="Ushijima S."/>
            <person name="Smith C.A."/>
            <person name="Donoghue J."/>
            <person name="Ahrendt S."/>
            <person name="Andreopoulos W."/>
            <person name="He G."/>
            <person name="LaButti K."/>
            <person name="Lipzen A."/>
            <person name="Ng V."/>
            <person name="Riley R."/>
            <person name="Sandor L."/>
            <person name="Barry K."/>
            <person name="Martinez A.T."/>
            <person name="Xiao Y."/>
            <person name="Gibbons J.G."/>
            <person name="Terashima K."/>
            <person name="Grigoriev I.V."/>
            <person name="Hibbett D."/>
        </authorList>
    </citation>
    <scope>NUCLEOTIDE SEQUENCE [LARGE SCALE GENOMIC DNA]</scope>
    <source>
        <strain evidence="3 4">TFB7810</strain>
    </source>
</reference>
<proteinExistence type="predicted"/>
<keyword evidence="2" id="KW-0472">Membrane</keyword>
<dbReference type="Proteomes" id="UP001142393">
    <property type="component" value="Unassembled WGS sequence"/>
</dbReference>
<gene>
    <name evidence="3" type="ORF">DFH05DRAFT_1485988</name>
</gene>